<dbReference type="EMBL" id="CM004399">
    <property type="protein sequence ID" value="KAG8640957.1"/>
    <property type="molecule type" value="Genomic_DNA"/>
</dbReference>
<sequence>MTKITKHKLNGSNFLDWSKTIRIYLQSIKIDDHLNKDPPTDETHRNWMSDDARLFLQIQNSIRTEMISLINHCEFVKELMEYLKFLYSGKAFYRAEKNDRTLTSYFMDFKRAYEELNVLMPFSTDVKTQQARREQMTVMSFLAGLSLEFDSAKSQIFSDFEISSLHDVFIRVLRIESPISSHSTSALVSRNYSSR</sequence>
<protein>
    <submittedName>
        <fullName evidence="1">Uncharacterized protein</fullName>
    </submittedName>
</protein>
<keyword evidence="2" id="KW-1185">Reference proteome</keyword>
<accession>A0ACB7GL04</accession>
<dbReference type="Proteomes" id="UP000091857">
    <property type="component" value="Chromosome 13"/>
</dbReference>
<evidence type="ECO:0000313" key="2">
    <source>
        <dbReference type="Proteomes" id="UP000091857"/>
    </source>
</evidence>
<name>A0ACB7GL04_MANES</name>
<evidence type="ECO:0000313" key="1">
    <source>
        <dbReference type="EMBL" id="KAG8640957.1"/>
    </source>
</evidence>
<reference evidence="2" key="1">
    <citation type="journal article" date="2016" name="Nat. Biotechnol.">
        <title>Sequencing wild and cultivated cassava and related species reveals extensive interspecific hybridization and genetic diversity.</title>
        <authorList>
            <person name="Bredeson J.V."/>
            <person name="Lyons J.B."/>
            <person name="Prochnik S.E."/>
            <person name="Wu G.A."/>
            <person name="Ha C.M."/>
            <person name="Edsinger-Gonzales E."/>
            <person name="Grimwood J."/>
            <person name="Schmutz J."/>
            <person name="Rabbi I.Y."/>
            <person name="Egesi C."/>
            <person name="Nauluvula P."/>
            <person name="Lebot V."/>
            <person name="Ndunguru J."/>
            <person name="Mkamilo G."/>
            <person name="Bart R.S."/>
            <person name="Setter T.L."/>
            <person name="Gleadow R.M."/>
            <person name="Kulakow P."/>
            <person name="Ferguson M.E."/>
            <person name="Rounsley S."/>
            <person name="Rokhsar D.S."/>
        </authorList>
    </citation>
    <scope>NUCLEOTIDE SEQUENCE [LARGE SCALE GENOMIC DNA]</scope>
    <source>
        <strain evidence="2">cv. AM560-2</strain>
    </source>
</reference>
<organism evidence="1 2">
    <name type="scientific">Manihot esculenta</name>
    <name type="common">Cassava</name>
    <name type="synonym">Jatropha manihot</name>
    <dbReference type="NCBI Taxonomy" id="3983"/>
    <lineage>
        <taxon>Eukaryota</taxon>
        <taxon>Viridiplantae</taxon>
        <taxon>Streptophyta</taxon>
        <taxon>Embryophyta</taxon>
        <taxon>Tracheophyta</taxon>
        <taxon>Spermatophyta</taxon>
        <taxon>Magnoliopsida</taxon>
        <taxon>eudicotyledons</taxon>
        <taxon>Gunneridae</taxon>
        <taxon>Pentapetalae</taxon>
        <taxon>rosids</taxon>
        <taxon>fabids</taxon>
        <taxon>Malpighiales</taxon>
        <taxon>Euphorbiaceae</taxon>
        <taxon>Crotonoideae</taxon>
        <taxon>Manihoteae</taxon>
        <taxon>Manihot</taxon>
    </lineage>
</organism>
<gene>
    <name evidence="1" type="ORF">MANES_13G089260v8</name>
</gene>
<proteinExistence type="predicted"/>
<comment type="caution">
    <text evidence="1">The sequence shown here is derived from an EMBL/GenBank/DDBJ whole genome shotgun (WGS) entry which is preliminary data.</text>
</comment>